<dbReference type="Proteomes" id="UP001148614">
    <property type="component" value="Unassembled WGS sequence"/>
</dbReference>
<organism evidence="2 3">
    <name type="scientific">Xylaria arbuscula</name>
    <dbReference type="NCBI Taxonomy" id="114810"/>
    <lineage>
        <taxon>Eukaryota</taxon>
        <taxon>Fungi</taxon>
        <taxon>Dikarya</taxon>
        <taxon>Ascomycota</taxon>
        <taxon>Pezizomycotina</taxon>
        <taxon>Sordariomycetes</taxon>
        <taxon>Xylariomycetidae</taxon>
        <taxon>Xylariales</taxon>
        <taxon>Xylariaceae</taxon>
        <taxon>Xylaria</taxon>
    </lineage>
</organism>
<reference evidence="2" key="1">
    <citation type="submission" date="2022-07" db="EMBL/GenBank/DDBJ databases">
        <title>Genome Sequence of Xylaria arbuscula.</title>
        <authorList>
            <person name="Buettner E."/>
        </authorList>
    </citation>
    <scope>NUCLEOTIDE SEQUENCE</scope>
    <source>
        <strain evidence="2">VT107</strain>
    </source>
</reference>
<proteinExistence type="predicted"/>
<evidence type="ECO:0000313" key="2">
    <source>
        <dbReference type="EMBL" id="KAJ3579128.1"/>
    </source>
</evidence>
<evidence type="ECO:0000256" key="1">
    <source>
        <dbReference type="SAM" id="SignalP"/>
    </source>
</evidence>
<feature type="signal peptide" evidence="1">
    <location>
        <begin position="1"/>
        <end position="20"/>
    </location>
</feature>
<sequence>MHLLSFLLFTLTAAASVANGYLIDPDLEDGAYYIPLLPNSTHAVATYGEPIYIGDAEFSGNMSAQHVVGVVPVPADSGVCFNAIEHKDDLEGAKKILSDLCDSGKKIPAHGRRQAGIILGRYGSSVAWACSARFSQGCAPNEIDDAWGQISKNCKGDTYSGEICISKWSKCYGHCASKGVICGNMT</sequence>
<comment type="caution">
    <text evidence="2">The sequence shown here is derived from an EMBL/GenBank/DDBJ whole genome shotgun (WGS) entry which is preliminary data.</text>
</comment>
<feature type="chain" id="PRO_5040834658" evidence="1">
    <location>
        <begin position="21"/>
        <end position="186"/>
    </location>
</feature>
<keyword evidence="3" id="KW-1185">Reference proteome</keyword>
<dbReference type="AlphaFoldDB" id="A0A9W8TQ62"/>
<name>A0A9W8TQ62_9PEZI</name>
<protein>
    <submittedName>
        <fullName evidence="2">Uncharacterized protein</fullName>
    </submittedName>
</protein>
<evidence type="ECO:0000313" key="3">
    <source>
        <dbReference type="Proteomes" id="UP001148614"/>
    </source>
</evidence>
<dbReference type="VEuPathDB" id="FungiDB:F4678DRAFT_465537"/>
<keyword evidence="1" id="KW-0732">Signal</keyword>
<dbReference type="EMBL" id="JANPWZ010000128">
    <property type="protein sequence ID" value="KAJ3579128.1"/>
    <property type="molecule type" value="Genomic_DNA"/>
</dbReference>
<gene>
    <name evidence="2" type="ORF">NPX13_g1437</name>
</gene>
<accession>A0A9W8TQ62</accession>